<dbReference type="RefSeq" id="WP_010990741.1">
    <property type="nucleotide sequence ID" value="NC_003212.1"/>
</dbReference>
<gene>
    <name evidence="1" type="ordered locus">lin1069</name>
</gene>
<sequence length="336" mass="39626">MSIVIEQLVVKESSGKWGSPHLLEQIKNNISMSNADFLIICSKPEENILSQIQDYIARFPENMVGADIHLFSQNPVFLQHLRKLPNEDSYEMTDTLQFLVELTPKPTSTYLERDPHMLLEEMGQYQLYNVSFLKNYFEERINETTLIDIFHQAKMVWKHSVLEETKINEAKNQVANNYRITDMVDCWEFYRKLENNYTSLRLELLDFDKNLFNYLIRTKLGPTFQKQLMSGNLTEATEAIEALTVFLEDNDKHLVSELVSLGYFYLQVPVKEYPEWGNNKAFSNAYLKFLNVLFEKMHYQTKQYNLRFYRRATNAVYKAVGLNSLKPIAKCYKLYF</sequence>
<protein>
    <submittedName>
        <fullName evidence="1">Lin1069 protein</fullName>
    </submittedName>
</protein>
<dbReference type="PIR" id="AD1566">
    <property type="entry name" value="AD1566"/>
</dbReference>
<dbReference type="KEGG" id="lin:lin1069"/>
<dbReference type="Proteomes" id="UP000002513">
    <property type="component" value="Chromosome"/>
</dbReference>
<accession>Q92CV2</accession>
<dbReference type="EMBL" id="AL596167">
    <property type="protein sequence ID" value="CAC96300.1"/>
    <property type="molecule type" value="Genomic_DNA"/>
</dbReference>
<evidence type="ECO:0000313" key="1">
    <source>
        <dbReference type="EMBL" id="CAC96300.1"/>
    </source>
</evidence>
<dbReference type="AlphaFoldDB" id="Q92CV2"/>
<reference evidence="1 2" key="1">
    <citation type="journal article" date="2001" name="Science">
        <title>Comparative genomics of Listeria species.</title>
        <authorList>
            <person name="Glaser P."/>
            <person name="Frangeul L."/>
            <person name="Buchrieser C."/>
            <person name="Rusniok C."/>
            <person name="Amend A."/>
            <person name="Baquero F."/>
            <person name="Berche P."/>
            <person name="Bloecker H."/>
            <person name="Brandt P."/>
            <person name="Chakraborty T."/>
            <person name="Charbit A."/>
            <person name="Chetouani F."/>
            <person name="Couve E."/>
            <person name="de Daruvar A."/>
            <person name="Dehoux P."/>
            <person name="Domann E."/>
            <person name="Dominguez-Bernal G."/>
            <person name="Duchaud E."/>
            <person name="Durant L."/>
            <person name="Dussurget O."/>
            <person name="Entian K.-D."/>
            <person name="Fsihi H."/>
            <person name="Garcia-del Portillo F."/>
            <person name="Garrido P."/>
            <person name="Gautier L."/>
            <person name="Goebel W."/>
            <person name="Gomez-Lopez N."/>
            <person name="Hain T."/>
            <person name="Hauf J."/>
            <person name="Jackson D."/>
            <person name="Jones L.-M."/>
            <person name="Kaerst U."/>
            <person name="Kreft J."/>
            <person name="Kuhn M."/>
            <person name="Kunst F."/>
            <person name="Kurapkat G."/>
            <person name="Madueno E."/>
            <person name="Maitournam A."/>
            <person name="Mata Vicente J."/>
            <person name="Ng E."/>
            <person name="Nedjari H."/>
            <person name="Nordsiek G."/>
            <person name="Novella S."/>
            <person name="de Pablos B."/>
            <person name="Perez-Diaz J.-C."/>
            <person name="Purcell R."/>
            <person name="Remmel B."/>
            <person name="Rose M."/>
            <person name="Schlueter T."/>
            <person name="Simoes N."/>
            <person name="Tierrez A."/>
            <person name="Vazquez-Boland J.-A."/>
            <person name="Voss H."/>
            <person name="Wehland J."/>
            <person name="Cossart P."/>
        </authorList>
    </citation>
    <scope>NUCLEOTIDE SEQUENCE [LARGE SCALE GENOMIC DNA]</scope>
    <source>
        <strain evidence="2">ATCC BAA-680 / CLIP 11262</strain>
    </source>
</reference>
<evidence type="ECO:0000313" key="2">
    <source>
        <dbReference type="Proteomes" id="UP000002513"/>
    </source>
</evidence>
<dbReference type="HOGENOM" id="CLU_825846_0_0_9"/>
<dbReference type="OrthoDB" id="2360087at2"/>
<organism evidence="1 2">
    <name type="scientific">Listeria innocua serovar 6a (strain ATCC BAA-680 / CLIP 11262)</name>
    <dbReference type="NCBI Taxonomy" id="272626"/>
    <lineage>
        <taxon>Bacteria</taxon>
        <taxon>Bacillati</taxon>
        <taxon>Bacillota</taxon>
        <taxon>Bacilli</taxon>
        <taxon>Bacillales</taxon>
        <taxon>Listeriaceae</taxon>
        <taxon>Listeria</taxon>
    </lineage>
</organism>
<dbReference type="eggNOG" id="ENOG5033QYB">
    <property type="taxonomic scope" value="Bacteria"/>
</dbReference>
<proteinExistence type="predicted"/>
<name>Q92CV2_LISIN</name>
<dbReference type="STRING" id="272626.gene:17565399"/>